<evidence type="ECO:0000256" key="3">
    <source>
        <dbReference type="ARBA" id="ARBA00022714"/>
    </source>
</evidence>
<feature type="transmembrane region" description="Helical" evidence="9">
    <location>
        <begin position="181"/>
        <end position="202"/>
    </location>
</feature>
<keyword evidence="9" id="KW-0472">Membrane</keyword>
<keyword evidence="9" id="KW-1133">Transmembrane helix</keyword>
<dbReference type="GO" id="GO:0051537">
    <property type="term" value="F:2 iron, 2 sulfur cluster binding"/>
    <property type="evidence" value="ECO:0007669"/>
    <property type="project" value="UniProtKB-KW"/>
</dbReference>
<keyword evidence="7" id="KW-0408">Iron</keyword>
<protein>
    <recommendedName>
        <fullName evidence="10">FAD-binding FR-type domain-containing protein</fullName>
    </recommendedName>
</protein>
<evidence type="ECO:0000256" key="5">
    <source>
        <dbReference type="ARBA" id="ARBA00022827"/>
    </source>
</evidence>
<feature type="transmembrane region" description="Helical" evidence="9">
    <location>
        <begin position="153"/>
        <end position="175"/>
    </location>
</feature>
<feature type="transmembrane region" description="Helical" evidence="9">
    <location>
        <begin position="39"/>
        <end position="59"/>
    </location>
</feature>
<evidence type="ECO:0000256" key="1">
    <source>
        <dbReference type="ARBA" id="ARBA00001974"/>
    </source>
</evidence>
<dbReference type="Pfam" id="PF08022">
    <property type="entry name" value="FAD_binding_8"/>
    <property type="match status" value="1"/>
</dbReference>
<dbReference type="InterPro" id="IPR017938">
    <property type="entry name" value="Riboflavin_synthase-like_b-brl"/>
</dbReference>
<dbReference type="SUPFAM" id="SSF52343">
    <property type="entry name" value="Ferredoxin reductase-like, C-terminal NADP-linked domain"/>
    <property type="match status" value="1"/>
</dbReference>
<name>A0A2M7QCN4_9BACT</name>
<feature type="domain" description="FAD-binding FR-type" evidence="10">
    <location>
        <begin position="203"/>
        <end position="301"/>
    </location>
</feature>
<keyword evidence="6" id="KW-0560">Oxidoreductase</keyword>
<keyword evidence="5" id="KW-0274">FAD</keyword>
<evidence type="ECO:0000313" key="12">
    <source>
        <dbReference type="Proteomes" id="UP000230108"/>
    </source>
</evidence>
<keyword evidence="8" id="KW-0411">Iron-sulfur</keyword>
<dbReference type="Proteomes" id="UP000230108">
    <property type="component" value="Unassembled WGS sequence"/>
</dbReference>
<dbReference type="Pfam" id="PF00175">
    <property type="entry name" value="NAD_binding_1"/>
    <property type="match status" value="1"/>
</dbReference>
<evidence type="ECO:0000256" key="9">
    <source>
        <dbReference type="SAM" id="Phobius"/>
    </source>
</evidence>
<dbReference type="EMBL" id="PFLF01000062">
    <property type="protein sequence ID" value="PIY68984.1"/>
    <property type="molecule type" value="Genomic_DNA"/>
</dbReference>
<sequence>MKYLKGSNLIVFLTCITLALWVLSKNTLSDISQTPLRSISQAFSLVGLLYMMISLILSTRIRFFEDMMGGLDKVYEAHHIIGSISFVLIMHHPLLLAIQAIPHASQVVLYLFPSSLYAYNLGVVALYIMIFSFLFMVVFKLPYHLWKRTHQMLGFAGILGGAHALNITSDIAVYMPLRYWMMGWIGVGAASFIYMLIFYYRLGSIYKYKVTRIERVLDIVNVYAQPITRKINFKPGQFAYVSFSNKGLGSEQHPFSFSSGPEDPELRFSIKMLGDYTVSIPQIKKGDFMYMKGPYGRFGEVYVNGTKPLVWIVGGIGVTPFLSMLRFQQNLLNERQIEMFYCFTTREGGVFTDEINQLTMKKKSIHVHEWCSTEKGQFSISQIETILHQYPDYDVQICGPGPMMDSLQMQLEVRGVSDDRIIFEKFQLI</sequence>
<accession>A0A2M7QCN4</accession>
<proteinExistence type="predicted"/>
<dbReference type="PANTHER" id="PTHR47354">
    <property type="entry name" value="NADH OXIDOREDUCTASE HCR"/>
    <property type="match status" value="1"/>
</dbReference>
<dbReference type="InterPro" id="IPR001433">
    <property type="entry name" value="OxRdtase_FAD/NAD-bd"/>
</dbReference>
<evidence type="ECO:0000256" key="8">
    <source>
        <dbReference type="ARBA" id="ARBA00023014"/>
    </source>
</evidence>
<dbReference type="PROSITE" id="PS51384">
    <property type="entry name" value="FAD_FR"/>
    <property type="match status" value="1"/>
</dbReference>
<evidence type="ECO:0000256" key="6">
    <source>
        <dbReference type="ARBA" id="ARBA00023002"/>
    </source>
</evidence>
<evidence type="ECO:0000313" key="11">
    <source>
        <dbReference type="EMBL" id="PIY68984.1"/>
    </source>
</evidence>
<feature type="transmembrane region" description="Helical" evidence="9">
    <location>
        <begin position="80"/>
        <end position="101"/>
    </location>
</feature>
<dbReference type="PRINTS" id="PR00410">
    <property type="entry name" value="PHEHYDRXLASE"/>
</dbReference>
<comment type="caution">
    <text evidence="11">The sequence shown here is derived from an EMBL/GenBank/DDBJ whole genome shotgun (WGS) entry which is preliminary data.</text>
</comment>
<dbReference type="GO" id="GO:0016491">
    <property type="term" value="F:oxidoreductase activity"/>
    <property type="evidence" value="ECO:0007669"/>
    <property type="project" value="UniProtKB-KW"/>
</dbReference>
<keyword evidence="4" id="KW-0479">Metal-binding</keyword>
<evidence type="ECO:0000256" key="7">
    <source>
        <dbReference type="ARBA" id="ARBA00023004"/>
    </source>
</evidence>
<dbReference type="InterPro" id="IPR017927">
    <property type="entry name" value="FAD-bd_FR_type"/>
</dbReference>
<comment type="cofactor">
    <cofactor evidence="1">
        <name>FAD</name>
        <dbReference type="ChEBI" id="CHEBI:57692"/>
    </cofactor>
</comment>
<dbReference type="SUPFAM" id="SSF63380">
    <property type="entry name" value="Riboflavin synthase domain-like"/>
    <property type="match status" value="1"/>
</dbReference>
<dbReference type="InterPro" id="IPR050415">
    <property type="entry name" value="MRET"/>
</dbReference>
<keyword evidence="9" id="KW-0812">Transmembrane</keyword>
<dbReference type="PANTHER" id="PTHR47354:SF8">
    <property type="entry name" value="1,2-PHENYLACETYL-COA EPOXIDASE, SUBUNIT E"/>
    <property type="match status" value="1"/>
</dbReference>
<keyword evidence="3" id="KW-0001">2Fe-2S</keyword>
<evidence type="ECO:0000256" key="4">
    <source>
        <dbReference type="ARBA" id="ARBA00022723"/>
    </source>
</evidence>
<gene>
    <name evidence="11" type="ORF">COY90_03050</name>
</gene>
<evidence type="ECO:0000256" key="2">
    <source>
        <dbReference type="ARBA" id="ARBA00022630"/>
    </source>
</evidence>
<dbReference type="InterPro" id="IPR039261">
    <property type="entry name" value="FNR_nucleotide-bd"/>
</dbReference>
<organism evidence="11 12">
    <name type="scientific">Candidatus Roizmanbacteria bacterium CG_4_10_14_0_8_um_filter_39_9</name>
    <dbReference type="NCBI Taxonomy" id="1974829"/>
    <lineage>
        <taxon>Bacteria</taxon>
        <taxon>Candidatus Roizmaniibacteriota</taxon>
    </lineage>
</organism>
<feature type="transmembrane region" description="Helical" evidence="9">
    <location>
        <begin position="121"/>
        <end position="141"/>
    </location>
</feature>
<dbReference type="InterPro" id="IPR013112">
    <property type="entry name" value="FAD-bd_8"/>
</dbReference>
<dbReference type="Gene3D" id="3.40.50.80">
    <property type="entry name" value="Nucleotide-binding domain of ferredoxin-NADP reductase (FNR) module"/>
    <property type="match status" value="1"/>
</dbReference>
<dbReference type="GO" id="GO:0046872">
    <property type="term" value="F:metal ion binding"/>
    <property type="evidence" value="ECO:0007669"/>
    <property type="project" value="UniProtKB-KW"/>
</dbReference>
<dbReference type="AlphaFoldDB" id="A0A2M7QCN4"/>
<evidence type="ECO:0000259" key="10">
    <source>
        <dbReference type="PROSITE" id="PS51384"/>
    </source>
</evidence>
<keyword evidence="2" id="KW-0285">Flavoprotein</keyword>
<dbReference type="GO" id="GO:0050660">
    <property type="term" value="F:flavin adenine dinucleotide binding"/>
    <property type="evidence" value="ECO:0007669"/>
    <property type="project" value="TreeGrafter"/>
</dbReference>
<dbReference type="Gene3D" id="2.40.30.10">
    <property type="entry name" value="Translation factors"/>
    <property type="match status" value="1"/>
</dbReference>
<reference evidence="12" key="1">
    <citation type="submission" date="2017-09" db="EMBL/GenBank/DDBJ databases">
        <title>Depth-based differentiation of microbial function through sediment-hosted aquifers and enrichment of novel symbionts in the deep terrestrial subsurface.</title>
        <authorList>
            <person name="Probst A.J."/>
            <person name="Ladd B."/>
            <person name="Jarett J.K."/>
            <person name="Geller-Mcgrath D.E."/>
            <person name="Sieber C.M.K."/>
            <person name="Emerson J.B."/>
            <person name="Anantharaman K."/>
            <person name="Thomas B.C."/>
            <person name="Malmstrom R."/>
            <person name="Stieglmeier M."/>
            <person name="Klingl A."/>
            <person name="Woyke T."/>
            <person name="Ryan C.M."/>
            <person name="Banfield J.F."/>
        </authorList>
    </citation>
    <scope>NUCLEOTIDE SEQUENCE [LARGE SCALE GENOMIC DNA]</scope>
</reference>